<evidence type="ECO:0000313" key="3">
    <source>
        <dbReference type="EMBL" id="CUS41271.1"/>
    </source>
</evidence>
<keyword evidence="1" id="KW-0145">Chemotaxis</keyword>
<dbReference type="SUPFAM" id="SSF103039">
    <property type="entry name" value="CheC-like"/>
    <property type="match status" value="1"/>
</dbReference>
<dbReference type="EMBL" id="CZQC01000037">
    <property type="protein sequence ID" value="CUS41271.1"/>
    <property type="molecule type" value="Genomic_DNA"/>
</dbReference>
<name>A0A160TBR1_9ZZZZ</name>
<feature type="domain" description="Chemotaxis phosphatase CheX-like" evidence="2">
    <location>
        <begin position="42"/>
        <end position="139"/>
    </location>
</feature>
<dbReference type="AlphaFoldDB" id="A0A160TBR1"/>
<sequence length="162" mass="17188">MNVDFINPFIETIDNILATMASMTCEHGKAYIKEGVGPLGVVTGVIPMDGDSVHGSLAISFSAGAIVCISSNMLGEEIAEVDETCHDLTGELTNMLSGGARKLLWEKGYNFEMAKPSLIAGDKDIEHSISAPVIVIPFTTKAGPFFIEVAIGSKLRRATSVI</sequence>
<dbReference type="PANTHER" id="PTHR39452">
    <property type="entry name" value="CHEY-P PHOSPHATASE CHEX"/>
    <property type="match status" value="1"/>
</dbReference>
<dbReference type="InterPro" id="IPR038756">
    <property type="entry name" value="CheX-like"/>
</dbReference>
<dbReference type="InterPro" id="IPR028976">
    <property type="entry name" value="CheC-like_sf"/>
</dbReference>
<proteinExistence type="predicted"/>
<evidence type="ECO:0000259" key="2">
    <source>
        <dbReference type="Pfam" id="PF13690"/>
    </source>
</evidence>
<dbReference type="Pfam" id="PF13690">
    <property type="entry name" value="CheX"/>
    <property type="match status" value="1"/>
</dbReference>
<accession>A0A160TBR1</accession>
<dbReference type="InterPro" id="IPR028051">
    <property type="entry name" value="CheX-like_dom"/>
</dbReference>
<protein>
    <submittedName>
        <fullName evidence="3">Chemotaxis protein CheX</fullName>
    </submittedName>
</protein>
<evidence type="ECO:0000256" key="1">
    <source>
        <dbReference type="ARBA" id="ARBA00022500"/>
    </source>
</evidence>
<dbReference type="Gene3D" id="3.40.1550.10">
    <property type="entry name" value="CheC-like"/>
    <property type="match status" value="1"/>
</dbReference>
<gene>
    <name evidence="3" type="ORF">MGWOODY_Tha1497</name>
</gene>
<organism evidence="3">
    <name type="scientific">hydrothermal vent metagenome</name>
    <dbReference type="NCBI Taxonomy" id="652676"/>
    <lineage>
        <taxon>unclassified sequences</taxon>
        <taxon>metagenomes</taxon>
        <taxon>ecological metagenomes</taxon>
    </lineage>
</organism>
<dbReference type="CDD" id="cd17906">
    <property type="entry name" value="CheX"/>
    <property type="match status" value="1"/>
</dbReference>
<dbReference type="GO" id="GO:0006935">
    <property type="term" value="P:chemotaxis"/>
    <property type="evidence" value="ECO:0007669"/>
    <property type="project" value="UniProtKB-KW"/>
</dbReference>
<reference evidence="3" key="1">
    <citation type="submission" date="2015-10" db="EMBL/GenBank/DDBJ databases">
        <authorList>
            <person name="Gilbert D.G."/>
        </authorList>
    </citation>
    <scope>NUCLEOTIDE SEQUENCE</scope>
</reference>
<dbReference type="PANTHER" id="PTHR39452:SF1">
    <property type="entry name" value="CHEY-P PHOSPHATASE CHEX"/>
    <property type="match status" value="1"/>
</dbReference>